<dbReference type="RefSeq" id="WP_190599889.1">
    <property type="nucleotide sequence ID" value="NZ_JADEVV010000013.1"/>
</dbReference>
<gene>
    <name evidence="2" type="ORF">IQ217_06170</name>
</gene>
<evidence type="ECO:0000313" key="3">
    <source>
        <dbReference type="Proteomes" id="UP000658720"/>
    </source>
</evidence>
<feature type="transmembrane region" description="Helical" evidence="1">
    <location>
        <begin position="134"/>
        <end position="151"/>
    </location>
</feature>
<proteinExistence type="predicted"/>
<feature type="transmembrane region" description="Helical" evidence="1">
    <location>
        <begin position="171"/>
        <end position="188"/>
    </location>
</feature>
<dbReference type="Proteomes" id="UP000658720">
    <property type="component" value="Unassembled WGS sequence"/>
</dbReference>
<keyword evidence="3" id="KW-1185">Reference proteome</keyword>
<sequence>MKRVIQLFPWRRTFIQRTPGLEHFSRSLDGDTIIRLHLDSPTDLLMPFERFPTNYNYDEINSLVFNLDKDLVNYLFSCLTEFENDEFILQFTLAEQSPPETNFSEKILCIVIHRYFSYLENIRWQNLQQLARDAILLGFAGTGTLALSILLESQTVPQDIKIAFSLVNQGVTVFSWLTIWEALANALWNWRPLYQQMKICQRLQNARCELKNA</sequence>
<keyword evidence="1" id="KW-0812">Transmembrane</keyword>
<keyword evidence="1" id="KW-1133">Transmembrane helix</keyword>
<name>A0ABR9VQ50_9SYNC</name>
<comment type="caution">
    <text evidence="2">The sequence shown here is derived from an EMBL/GenBank/DDBJ whole genome shotgun (WGS) entry which is preliminary data.</text>
</comment>
<evidence type="ECO:0000256" key="1">
    <source>
        <dbReference type="SAM" id="Phobius"/>
    </source>
</evidence>
<organism evidence="2 3">
    <name type="scientific">Synechocystis salina LEGE 00031</name>
    <dbReference type="NCBI Taxonomy" id="1828736"/>
    <lineage>
        <taxon>Bacteria</taxon>
        <taxon>Bacillati</taxon>
        <taxon>Cyanobacteriota</taxon>
        <taxon>Cyanophyceae</taxon>
        <taxon>Synechococcales</taxon>
        <taxon>Merismopediaceae</taxon>
        <taxon>Synechocystis</taxon>
    </lineage>
</organism>
<accession>A0ABR9VQ50</accession>
<dbReference type="EMBL" id="JADEVV010000013">
    <property type="protein sequence ID" value="MBE9253452.1"/>
    <property type="molecule type" value="Genomic_DNA"/>
</dbReference>
<keyword evidence="1" id="KW-0472">Membrane</keyword>
<protein>
    <submittedName>
        <fullName evidence="2">Uncharacterized protein</fullName>
    </submittedName>
</protein>
<evidence type="ECO:0000313" key="2">
    <source>
        <dbReference type="EMBL" id="MBE9253452.1"/>
    </source>
</evidence>
<reference evidence="2 3" key="1">
    <citation type="submission" date="2020-10" db="EMBL/GenBank/DDBJ databases">
        <authorList>
            <person name="Castelo-Branco R."/>
            <person name="Eusebio N."/>
            <person name="Adriana R."/>
            <person name="Vieira A."/>
            <person name="Brugerolle De Fraissinette N."/>
            <person name="Rezende De Castro R."/>
            <person name="Schneider M.P."/>
            <person name="Vasconcelos V."/>
            <person name="Leao P.N."/>
        </authorList>
    </citation>
    <scope>NUCLEOTIDE SEQUENCE [LARGE SCALE GENOMIC DNA]</scope>
    <source>
        <strain evidence="2 3">LEGE 00031</strain>
    </source>
</reference>